<dbReference type="EMBL" id="MTZU01000058">
    <property type="protein sequence ID" value="PCE30636.1"/>
    <property type="molecule type" value="Genomic_DNA"/>
</dbReference>
<dbReference type="GO" id="GO:0006596">
    <property type="term" value="P:polyamine biosynthetic process"/>
    <property type="evidence" value="ECO:0007669"/>
    <property type="project" value="UniProtKB-UniRule"/>
</dbReference>
<dbReference type="SUPFAM" id="SSF53335">
    <property type="entry name" value="S-adenosyl-L-methionine-dependent methyltransferases"/>
    <property type="match status" value="1"/>
</dbReference>
<comment type="caution">
    <text evidence="6">The sequence shown here is derived from an EMBL/GenBank/DDBJ whole genome shotgun (WGS) entry which is preliminary data.</text>
</comment>
<accession>A0A2A4FDZ2</accession>
<dbReference type="Pfam" id="PF01564">
    <property type="entry name" value="Spermine_synth"/>
    <property type="match status" value="1"/>
</dbReference>
<dbReference type="CDD" id="cd02440">
    <property type="entry name" value="AdoMet_MTases"/>
    <property type="match status" value="1"/>
</dbReference>
<dbReference type="PROSITE" id="PS51006">
    <property type="entry name" value="PABS_2"/>
    <property type="match status" value="1"/>
</dbReference>
<evidence type="ECO:0000313" key="6">
    <source>
        <dbReference type="EMBL" id="PCE30636.1"/>
    </source>
</evidence>
<dbReference type="Gene3D" id="3.40.50.150">
    <property type="entry name" value="Vaccinia Virus protein VP39"/>
    <property type="match status" value="1"/>
</dbReference>
<proteinExistence type="inferred from homology"/>
<dbReference type="GeneID" id="69006723"/>
<feature type="active site" description="Proton acceptor" evidence="4">
    <location>
        <position position="147"/>
    </location>
</feature>
<protein>
    <submittedName>
        <fullName evidence="6">Spermidine synthase</fullName>
    </submittedName>
</protein>
<dbReference type="PANTHER" id="PTHR43317">
    <property type="entry name" value="THERMOSPERMINE SYNTHASE ACAULIS5"/>
    <property type="match status" value="1"/>
</dbReference>
<evidence type="ECO:0000256" key="4">
    <source>
        <dbReference type="PROSITE-ProRule" id="PRU00354"/>
    </source>
</evidence>
<evidence type="ECO:0000313" key="7">
    <source>
        <dbReference type="Proteomes" id="UP000217994"/>
    </source>
</evidence>
<keyword evidence="2 4" id="KW-0808">Transferase</keyword>
<dbReference type="RefSeq" id="WP_084910492.1">
    <property type="nucleotide sequence ID" value="NZ_CP020739.1"/>
</dbReference>
<dbReference type="NCBIfam" id="NF037959">
    <property type="entry name" value="MFS_SpdSyn"/>
    <property type="match status" value="1"/>
</dbReference>
<sequence>MPPVDLPFPGMRAAHANAAADGPVIVESEHLVSLCFDGRGMQSTMLRAAPDALALGYTRTMMGFLLLLQPAPKHIGMIGLGGGSLTKYCRRHLPGAHLTVIEINPDVIALRDRFCIPPDDERLSVVCADAAQYMSTTTQTFDALLVDGFNADGVPVELASAAFYEACRARLNDDGVLVANLLHGDPQLGNALTALRDTFGPSAALAPAEDSAENLIVFAWKSDAPLPSLETLMTRADRHAGRHRVDLVEAAVRIELGASYDWTRLGACAAT</sequence>
<dbReference type="GO" id="GO:0016740">
    <property type="term" value="F:transferase activity"/>
    <property type="evidence" value="ECO:0007669"/>
    <property type="project" value="UniProtKB-UniRule"/>
</dbReference>
<comment type="similarity">
    <text evidence="1">Belongs to the spermidine/spermine synthase family.</text>
</comment>
<gene>
    <name evidence="6" type="ORF">BZL54_19905</name>
</gene>
<dbReference type="InterPro" id="IPR030374">
    <property type="entry name" value="PABS"/>
</dbReference>
<feature type="domain" description="PABS" evidence="5">
    <location>
        <begin position="1"/>
        <end position="223"/>
    </location>
</feature>
<dbReference type="InterPro" id="IPR029063">
    <property type="entry name" value="SAM-dependent_MTases_sf"/>
</dbReference>
<evidence type="ECO:0000256" key="2">
    <source>
        <dbReference type="ARBA" id="ARBA00022679"/>
    </source>
</evidence>
<name>A0A2A4FDZ2_9BURK</name>
<dbReference type="Proteomes" id="UP000217994">
    <property type="component" value="Unassembled WGS sequence"/>
</dbReference>
<organism evidence="6 7">
    <name type="scientific">Burkholderia ubonensis subsp. mesacidophila</name>
    <dbReference type="NCBI Taxonomy" id="265293"/>
    <lineage>
        <taxon>Bacteria</taxon>
        <taxon>Pseudomonadati</taxon>
        <taxon>Pseudomonadota</taxon>
        <taxon>Betaproteobacteria</taxon>
        <taxon>Burkholderiales</taxon>
        <taxon>Burkholderiaceae</taxon>
        <taxon>Burkholderia</taxon>
        <taxon>Burkholderia cepacia complex</taxon>
    </lineage>
</organism>
<dbReference type="AlphaFoldDB" id="A0A2A4FDZ2"/>
<reference evidence="6 7" key="1">
    <citation type="submission" date="2017-01" db="EMBL/GenBank/DDBJ databases">
        <title>Whole-Genome Shotgun Sequencing of Two beta-Proteobacterial Species in Search of the Bulgecin Biosynthetic Cluster.</title>
        <authorList>
            <person name="Horsman M.E."/>
            <person name="Marous D.R."/>
            <person name="Li R."/>
            <person name="Oliver R.A."/>
            <person name="Byun B."/>
            <person name="Emrich S.J."/>
            <person name="Boggess B."/>
            <person name="Townsend C.A."/>
            <person name="Mobashery S."/>
        </authorList>
    </citation>
    <scope>NUCLEOTIDE SEQUENCE [LARGE SCALE GENOMIC DNA]</scope>
    <source>
        <strain evidence="6 7">ATCC 31433</strain>
    </source>
</reference>
<evidence type="ECO:0000256" key="1">
    <source>
        <dbReference type="ARBA" id="ARBA00007867"/>
    </source>
</evidence>
<dbReference type="PANTHER" id="PTHR43317:SF11">
    <property type="entry name" value="POLYAMINE AMINOPROPYLTRANSFERASE 2"/>
    <property type="match status" value="1"/>
</dbReference>
<keyword evidence="3 4" id="KW-0620">Polyamine biosynthesis</keyword>
<evidence type="ECO:0000259" key="5">
    <source>
        <dbReference type="PROSITE" id="PS51006"/>
    </source>
</evidence>
<evidence type="ECO:0000256" key="3">
    <source>
        <dbReference type="ARBA" id="ARBA00023115"/>
    </source>
</evidence>